<accession>M5BH52</accession>
<proteinExistence type="predicted"/>
<feature type="non-terminal residue" evidence="1">
    <location>
        <position position="1"/>
    </location>
</feature>
<reference evidence="1" key="1">
    <citation type="journal article" date="2013" name="Infect. Genet. Evol.">
        <title>A novel multiregion hybridization assay reveals high frequency of dual inter-subtype infections among HIV-positive individuals in Cameroon, West Central Africa.</title>
        <authorList>
            <person name="Vidal N."/>
            <person name="Diop H."/>
            <person name="Montavon C."/>
            <person name="Butel C."/>
            <person name="Bosch S."/>
            <person name="Ngole E.M."/>
            <person name="Toure-Kane C."/>
            <person name="Mboup S."/>
            <person name="Delaporte E."/>
            <person name="Peeters M."/>
        </authorList>
    </citation>
    <scope>NUCLEOTIDE SEQUENCE</scope>
    <source>
        <strain evidence="1">U1803</strain>
    </source>
</reference>
<sequence length="62" mass="6511">FLLLCFQPGTVSIIAWCVALVRAPCLSKSRDAAPTPSAAGSTCLILSLTTGHPAVHFDHLPH</sequence>
<gene>
    <name evidence="1" type="primary">nef</name>
</gene>
<protein>
    <submittedName>
        <fullName evidence="1">Nef protein</fullName>
    </submittedName>
</protein>
<dbReference type="EMBL" id="HF543309">
    <property type="protein sequence ID" value="CCN26714.1"/>
    <property type="molecule type" value="Genomic_DNA"/>
</dbReference>
<evidence type="ECO:0000313" key="1">
    <source>
        <dbReference type="EMBL" id="CCN26714.1"/>
    </source>
</evidence>
<name>M5BH52_HV1</name>
<organism evidence="1">
    <name type="scientific">HIV-1 M:C_U1803</name>
    <dbReference type="NCBI Taxonomy" id="1243481"/>
    <lineage>
        <taxon>Viruses</taxon>
        <taxon>Riboviria</taxon>
        <taxon>Pararnavirae</taxon>
        <taxon>Artverviricota</taxon>
        <taxon>Revtraviricetes</taxon>
        <taxon>Ortervirales</taxon>
        <taxon>Retroviridae</taxon>
        <taxon>Orthoretrovirinae</taxon>
        <taxon>Lentivirus</taxon>
        <taxon>Lentivirus humimdef1</taxon>
        <taxon>Human immunodeficiency virus type 1</taxon>
    </lineage>
</organism>
<feature type="non-terminal residue" evidence="1">
    <location>
        <position position="62"/>
    </location>
</feature>